<organism evidence="1 2">
    <name type="scientific">Photobacterium kishitanii</name>
    <dbReference type="NCBI Taxonomy" id="318456"/>
    <lineage>
        <taxon>Bacteria</taxon>
        <taxon>Pseudomonadati</taxon>
        <taxon>Pseudomonadota</taxon>
        <taxon>Gammaproteobacteria</taxon>
        <taxon>Vibrionales</taxon>
        <taxon>Vibrionaceae</taxon>
        <taxon>Photobacterium</taxon>
    </lineage>
</organism>
<evidence type="ECO:0000313" key="2">
    <source>
        <dbReference type="Proteomes" id="UP000241426"/>
    </source>
</evidence>
<dbReference type="Pfam" id="PF08907">
    <property type="entry name" value="DUF1853"/>
    <property type="match status" value="1"/>
</dbReference>
<dbReference type="RefSeq" id="WP_036795508.1">
    <property type="nucleotide sequence ID" value="NZ_LN794352.1"/>
</dbReference>
<gene>
    <name evidence="1" type="ORF">C9J27_00840</name>
</gene>
<dbReference type="AlphaFoldDB" id="A0A0B7JEM7"/>
<dbReference type="GeneID" id="29943744"/>
<name>A0A0B7JEM7_9GAMM</name>
<dbReference type="Proteomes" id="UP000241426">
    <property type="component" value="Unassembled WGS sequence"/>
</dbReference>
<accession>A0A0B7JEM7</accession>
<accession>A0A2T3KNI8</accession>
<evidence type="ECO:0000313" key="1">
    <source>
        <dbReference type="EMBL" id="PSV01637.1"/>
    </source>
</evidence>
<dbReference type="eggNOG" id="COG3782">
    <property type="taxonomic scope" value="Bacteria"/>
</dbReference>
<comment type="caution">
    <text evidence="1">The sequence shown here is derived from an EMBL/GenBank/DDBJ whole genome shotgun (WGS) entry which is preliminary data.</text>
</comment>
<proteinExistence type="predicted"/>
<dbReference type="EMBL" id="PYNF01000001">
    <property type="protein sequence ID" value="PSV01637.1"/>
    <property type="molecule type" value="Genomic_DNA"/>
</dbReference>
<protein>
    <submittedName>
        <fullName evidence="1">DUF1853 domain-containing protein</fullName>
    </submittedName>
</protein>
<dbReference type="InterPro" id="IPR015003">
    <property type="entry name" value="DUF1853"/>
</dbReference>
<reference evidence="1 2" key="1">
    <citation type="submission" date="2018-01" db="EMBL/GenBank/DDBJ databases">
        <title>Whole genome sequencing of Histamine producing bacteria.</title>
        <authorList>
            <person name="Butler K."/>
        </authorList>
    </citation>
    <scope>NUCLEOTIDE SEQUENCE [LARGE SCALE GENOMIC DNA]</scope>
    <source>
        <strain evidence="1 2">FS-7.2</strain>
    </source>
</reference>
<sequence>MLQVHGVYHQTNADFHALLIMPNIVTDCNYSMSDQWLLQFAKRAIIPTNVSYHGNTRLGFYYQWLWQQLIIHHPDYSLIGEEIQLQWQQQTVGAIDFLVHNHCSDEIEHWEVAIKFYLNFQHQWPGPNANDNLDKKINRMLDHQLQLTDHPAFKQLNYHYPIQRRLIMQGRLFHAWPDSQSGSAITINPTGFKGHWCYCSQAATLTLKILEKRQWIAPPLFSQLTTTVEINDVTVPIQAVDSDNQVWFIVPDHWPRHNHQL</sequence>